<sequence length="311" mass="35358">MPRTDLNLLLIFDAIMQEQSITAAADRLAMTQPSVSNAVARMRHQWQDPLFVKQGRGLKATPYAEQLWQQTRLALGDIQQALQSEPFVPARSQRTFRVALSDGMGLLLWPRLNQLLEREAPGINLHAVPFQANGETLLQQAEVDLVADYYAGRDNQIEQVLLFDNPFVCLHRPDHPLAQQPLTLEDYLHARHLLVSLTGHAQGAVDRYLQQQGLTRRIAVTINSFASVPLLLAQSNLITTLPYPVMSQWVEQGILQARPLPFPLGGAPISLAWHRRHQRDQGLAWLRQQIQQLCQQQQMHWQQALDQLQPR</sequence>
<dbReference type="InterPro" id="IPR000847">
    <property type="entry name" value="LysR_HTH_N"/>
</dbReference>
<reference evidence="6 7" key="1">
    <citation type="submission" date="2024-09" db="EMBL/GenBank/DDBJ databases">
        <authorList>
            <person name="Sun Q."/>
            <person name="Mori K."/>
        </authorList>
    </citation>
    <scope>NUCLEOTIDE SEQUENCE [LARGE SCALE GENOMIC DNA]</scope>
    <source>
        <strain evidence="6 7">ATCC 51285</strain>
    </source>
</reference>
<dbReference type="CDD" id="cd08417">
    <property type="entry name" value="PBP2_Nitroaromatics_like"/>
    <property type="match status" value="1"/>
</dbReference>
<dbReference type="Gene3D" id="1.10.10.10">
    <property type="entry name" value="Winged helix-like DNA-binding domain superfamily/Winged helix DNA-binding domain"/>
    <property type="match status" value="1"/>
</dbReference>
<dbReference type="Pfam" id="PF03466">
    <property type="entry name" value="LysR_substrate"/>
    <property type="match status" value="1"/>
</dbReference>
<dbReference type="Proteomes" id="UP001589628">
    <property type="component" value="Unassembled WGS sequence"/>
</dbReference>
<keyword evidence="2" id="KW-0805">Transcription regulation</keyword>
<evidence type="ECO:0000259" key="5">
    <source>
        <dbReference type="PROSITE" id="PS50931"/>
    </source>
</evidence>
<evidence type="ECO:0000313" key="6">
    <source>
        <dbReference type="EMBL" id="MFB9885470.1"/>
    </source>
</evidence>
<feature type="domain" description="HTH lysR-type" evidence="5">
    <location>
        <begin position="4"/>
        <end position="61"/>
    </location>
</feature>
<dbReference type="SUPFAM" id="SSF53850">
    <property type="entry name" value="Periplasmic binding protein-like II"/>
    <property type="match status" value="1"/>
</dbReference>
<dbReference type="Gene3D" id="3.40.190.10">
    <property type="entry name" value="Periplasmic binding protein-like II"/>
    <property type="match status" value="2"/>
</dbReference>
<protein>
    <submittedName>
        <fullName evidence="6">LysR substrate-binding domain-containing protein</fullName>
    </submittedName>
</protein>
<organism evidence="6 7">
    <name type="scientific">Balneatrix alpica</name>
    <dbReference type="NCBI Taxonomy" id="75684"/>
    <lineage>
        <taxon>Bacteria</taxon>
        <taxon>Pseudomonadati</taxon>
        <taxon>Pseudomonadota</taxon>
        <taxon>Gammaproteobacteria</taxon>
        <taxon>Oceanospirillales</taxon>
        <taxon>Balneatrichaceae</taxon>
        <taxon>Balneatrix</taxon>
    </lineage>
</organism>
<dbReference type="InterPro" id="IPR005119">
    <property type="entry name" value="LysR_subst-bd"/>
</dbReference>
<evidence type="ECO:0000313" key="7">
    <source>
        <dbReference type="Proteomes" id="UP001589628"/>
    </source>
</evidence>
<dbReference type="InterPro" id="IPR036390">
    <property type="entry name" value="WH_DNA-bd_sf"/>
</dbReference>
<keyword evidence="4" id="KW-0804">Transcription</keyword>
<keyword evidence="3" id="KW-0238">DNA-binding</keyword>
<evidence type="ECO:0000256" key="1">
    <source>
        <dbReference type="ARBA" id="ARBA00009437"/>
    </source>
</evidence>
<proteinExistence type="inferred from homology"/>
<evidence type="ECO:0000256" key="2">
    <source>
        <dbReference type="ARBA" id="ARBA00023015"/>
    </source>
</evidence>
<dbReference type="InterPro" id="IPR037402">
    <property type="entry name" value="YidZ_PBP2"/>
</dbReference>
<comment type="similarity">
    <text evidence="1">Belongs to the LysR transcriptional regulatory family.</text>
</comment>
<dbReference type="Pfam" id="PF00126">
    <property type="entry name" value="HTH_1"/>
    <property type="match status" value="1"/>
</dbReference>
<evidence type="ECO:0000256" key="3">
    <source>
        <dbReference type="ARBA" id="ARBA00023125"/>
    </source>
</evidence>
<comment type="caution">
    <text evidence="6">The sequence shown here is derived from an EMBL/GenBank/DDBJ whole genome shotgun (WGS) entry which is preliminary data.</text>
</comment>
<keyword evidence="7" id="KW-1185">Reference proteome</keyword>
<dbReference type="InterPro" id="IPR036388">
    <property type="entry name" value="WH-like_DNA-bd_sf"/>
</dbReference>
<gene>
    <name evidence="6" type="ORF">ACFFLH_03485</name>
</gene>
<name>A0ABV5Z865_9GAMM</name>
<dbReference type="InterPro" id="IPR050389">
    <property type="entry name" value="LysR-type_TF"/>
</dbReference>
<evidence type="ECO:0000256" key="4">
    <source>
        <dbReference type="ARBA" id="ARBA00023163"/>
    </source>
</evidence>
<dbReference type="SUPFAM" id="SSF46785">
    <property type="entry name" value="Winged helix' DNA-binding domain"/>
    <property type="match status" value="1"/>
</dbReference>
<dbReference type="EMBL" id="JBHLZN010000001">
    <property type="protein sequence ID" value="MFB9885470.1"/>
    <property type="molecule type" value="Genomic_DNA"/>
</dbReference>
<dbReference type="PROSITE" id="PS50931">
    <property type="entry name" value="HTH_LYSR"/>
    <property type="match status" value="1"/>
</dbReference>
<accession>A0ABV5Z865</accession>
<dbReference type="RefSeq" id="WP_051527785.1">
    <property type="nucleotide sequence ID" value="NZ_JBHLZN010000001.1"/>
</dbReference>
<dbReference type="PANTHER" id="PTHR30118">
    <property type="entry name" value="HTH-TYPE TRANSCRIPTIONAL REGULATOR LEUO-RELATED"/>
    <property type="match status" value="1"/>
</dbReference>
<dbReference type="PANTHER" id="PTHR30118:SF6">
    <property type="entry name" value="HTH-TYPE TRANSCRIPTIONAL REGULATOR LEUO"/>
    <property type="match status" value="1"/>
</dbReference>